<dbReference type="PANTHER" id="PTHR12413:SF1">
    <property type="entry name" value="DOLICHYL PYROPHOSPHATE MAN9GLCNAC2 ALPHA-1,3-GLUCOSYLTRANSFERASE"/>
    <property type="match status" value="1"/>
</dbReference>
<dbReference type="EMBL" id="CM007651">
    <property type="protein sequence ID" value="ONI35961.1"/>
    <property type="molecule type" value="Genomic_DNA"/>
</dbReference>
<comment type="caution">
    <text evidence="10">Lacks conserved residue(s) required for the propagation of feature annotation.</text>
</comment>
<evidence type="ECO:0000313" key="12">
    <source>
        <dbReference type="Proteomes" id="UP000006882"/>
    </source>
</evidence>
<dbReference type="InterPro" id="IPR004856">
    <property type="entry name" value="Glyco_trans_ALG6/ALG8"/>
</dbReference>
<dbReference type="Pfam" id="PF03155">
    <property type="entry name" value="Alg6_Alg8"/>
    <property type="match status" value="1"/>
</dbReference>
<reference evidence="11" key="2">
    <citation type="submission" date="2016-12" db="EMBL/GenBank/DDBJ databases">
        <title>WGS assembly of Prunus persica.</title>
        <authorList>
            <person name="Verde I."/>
            <person name="Jenkins J."/>
            <person name="Dondini L."/>
            <person name="Micali S."/>
            <person name="Pagliarani G."/>
            <person name="Vendramin E."/>
            <person name="Paris R."/>
            <person name="Aramini V."/>
            <person name="Gazza L."/>
            <person name="Rossini L."/>
            <person name="Bassi D."/>
            <person name="Troggio M."/>
            <person name="Shu S."/>
            <person name="Grimwood J.H."/>
            <person name="Tartarini S."/>
            <person name="Dettori M.T."/>
            <person name="Schmutz J."/>
        </authorList>
    </citation>
    <scope>NUCLEOTIDE SEQUENCE</scope>
</reference>
<evidence type="ECO:0000256" key="8">
    <source>
        <dbReference type="ARBA" id="ARBA00022989"/>
    </source>
</evidence>
<feature type="transmembrane region" description="Helical" evidence="10">
    <location>
        <begin position="183"/>
        <end position="199"/>
    </location>
</feature>
<evidence type="ECO:0000313" key="11">
    <source>
        <dbReference type="EMBL" id="ONI35961.1"/>
    </source>
</evidence>
<evidence type="ECO:0000256" key="10">
    <source>
        <dbReference type="RuleBase" id="RU363110"/>
    </source>
</evidence>
<sequence length="331" mass="38397">MEKATKRKVNNKKGKEEKPIVECDDESDAWWWLVHKGITASFLSIALFSLLVRVAVSLHPYSGAGNPPKYGDFEAQRHWMEITLNLPLKEWYRNSTVNDLRYWGLDYPPLTAYQSYVHGLFLRFFSPDSVALFTSRGHESYLGKLLMRWTVLSSDVLVFFPAVFYFVVVYYAGRNPSHRMSGIAWHMAIILLNPCLILIDHGHFQYNCISLGLTVGAIAFLLSDKDLVACVLYSLALNHKQRPKPVEEEGQMNLLPLIHPNEFYITKACLFMRMWNPSFLDHFDLVSRLKMLQNLTMCRFHFKRADPHSEVIPNGQFQFVHFCKFNHACRI</sequence>
<keyword evidence="6 10" id="KW-0812">Transmembrane</keyword>
<organism evidence="11 12">
    <name type="scientific">Prunus persica</name>
    <name type="common">Peach</name>
    <name type="synonym">Amygdalus persica</name>
    <dbReference type="NCBI Taxonomy" id="3760"/>
    <lineage>
        <taxon>Eukaryota</taxon>
        <taxon>Viridiplantae</taxon>
        <taxon>Streptophyta</taxon>
        <taxon>Embryophyta</taxon>
        <taxon>Tracheophyta</taxon>
        <taxon>Spermatophyta</taxon>
        <taxon>Magnoliopsida</taxon>
        <taxon>eudicotyledons</taxon>
        <taxon>Gunneridae</taxon>
        <taxon>Pentapetalae</taxon>
        <taxon>rosids</taxon>
        <taxon>fabids</taxon>
        <taxon>Rosales</taxon>
        <taxon>Rosaceae</taxon>
        <taxon>Amygdaloideae</taxon>
        <taxon>Amygdaleae</taxon>
        <taxon>Prunus</taxon>
    </lineage>
</organism>
<evidence type="ECO:0000256" key="6">
    <source>
        <dbReference type="ARBA" id="ARBA00022692"/>
    </source>
</evidence>
<evidence type="ECO:0000256" key="5">
    <source>
        <dbReference type="ARBA" id="ARBA00022679"/>
    </source>
</evidence>
<keyword evidence="12" id="KW-1185">Reference proteome</keyword>
<reference evidence="11 12" key="1">
    <citation type="journal article" date="2013" name="Nat. Genet.">
        <title>The high-quality draft genome of peach (Prunus persica) identifies unique patterns of genetic diversity, domestication and genome evolution.</title>
        <authorList>
            <consortium name="International Peach Genome Initiative"/>
            <person name="Verde I."/>
            <person name="Abbott A.G."/>
            <person name="Scalabrin S."/>
            <person name="Jung S."/>
            <person name="Shu S."/>
            <person name="Marroni F."/>
            <person name="Zhebentyayeva T."/>
            <person name="Dettori M.T."/>
            <person name="Grimwood J."/>
            <person name="Cattonaro F."/>
            <person name="Zuccolo A."/>
            <person name="Rossini L."/>
            <person name="Jenkins J."/>
            <person name="Vendramin E."/>
            <person name="Meisel L.A."/>
            <person name="Decroocq V."/>
            <person name="Sosinski B."/>
            <person name="Prochnik S."/>
            <person name="Mitros T."/>
            <person name="Policriti A."/>
            <person name="Cipriani G."/>
            <person name="Dondini L."/>
            <person name="Ficklin S."/>
            <person name="Goodstein D.M."/>
            <person name="Xuan P."/>
            <person name="Del Fabbro C."/>
            <person name="Aramini V."/>
            <person name="Copetti D."/>
            <person name="Gonzalez S."/>
            <person name="Horner D.S."/>
            <person name="Falchi R."/>
            <person name="Lucas S."/>
            <person name="Mica E."/>
            <person name="Maldonado J."/>
            <person name="Lazzari B."/>
            <person name="Bielenberg D."/>
            <person name="Pirona R."/>
            <person name="Miculan M."/>
            <person name="Barakat A."/>
            <person name="Testolin R."/>
            <person name="Stella A."/>
            <person name="Tartarini S."/>
            <person name="Tonutti P."/>
            <person name="Arus P."/>
            <person name="Orellana A."/>
            <person name="Wells C."/>
            <person name="Main D."/>
            <person name="Vizzotto G."/>
            <person name="Silva H."/>
            <person name="Salamini F."/>
            <person name="Schmutz J."/>
            <person name="Morgante M."/>
            <person name="Rokhsar D.S."/>
        </authorList>
    </citation>
    <scope>NUCLEOTIDE SEQUENCE [LARGE SCALE GENOMIC DNA]</scope>
    <source>
        <strain evidence="12">cv. Nemared</strain>
    </source>
</reference>
<feature type="transmembrane region" description="Helical" evidence="10">
    <location>
        <begin position="206"/>
        <end position="223"/>
    </location>
</feature>
<proteinExistence type="inferred from homology"/>
<keyword evidence="9 10" id="KW-0472">Membrane</keyword>
<dbReference type="Gramene" id="ONI35960">
    <property type="protein sequence ID" value="ONI35960"/>
    <property type="gene ID" value="PRUPE_1G562700"/>
</dbReference>
<keyword evidence="7 10" id="KW-0256">Endoplasmic reticulum</keyword>
<accession>A0A251RIV5</accession>
<comment type="similarity">
    <text evidence="3 10">Belongs to the ALG6/ALG8 glucosyltransferase family.</text>
</comment>
<dbReference type="EMBL" id="CM007651">
    <property type="protein sequence ID" value="ONI35960.1"/>
    <property type="molecule type" value="Genomic_DNA"/>
</dbReference>
<comment type="subcellular location">
    <subcellularLocation>
        <location evidence="1 10">Endoplasmic reticulum membrane</location>
        <topology evidence="1 10">Multi-pass membrane protein</topology>
    </subcellularLocation>
</comment>
<evidence type="ECO:0000256" key="1">
    <source>
        <dbReference type="ARBA" id="ARBA00004477"/>
    </source>
</evidence>
<dbReference type="Gramene" id="ONI35961">
    <property type="protein sequence ID" value="ONI35961"/>
    <property type="gene ID" value="PRUPE_1G562700"/>
</dbReference>
<evidence type="ECO:0000256" key="9">
    <source>
        <dbReference type="ARBA" id="ARBA00023136"/>
    </source>
</evidence>
<evidence type="ECO:0000256" key="7">
    <source>
        <dbReference type="ARBA" id="ARBA00022824"/>
    </source>
</evidence>
<dbReference type="GO" id="GO:0005789">
    <property type="term" value="C:endoplasmic reticulum membrane"/>
    <property type="evidence" value="ECO:0007669"/>
    <property type="project" value="UniProtKB-SubCell"/>
</dbReference>
<dbReference type="Proteomes" id="UP000006882">
    <property type="component" value="Chromosome G1"/>
</dbReference>
<gene>
    <name evidence="11" type="ORF">PRUPE_1G562700</name>
</gene>
<dbReference type="EC" id="2.4.1.-" evidence="10"/>
<evidence type="ECO:0000256" key="3">
    <source>
        <dbReference type="ARBA" id="ARBA00008715"/>
    </source>
</evidence>
<evidence type="ECO:0000256" key="2">
    <source>
        <dbReference type="ARBA" id="ARBA00004922"/>
    </source>
</evidence>
<dbReference type="AlphaFoldDB" id="A0A251RIV5"/>
<dbReference type="UniPathway" id="UPA00378"/>
<dbReference type="PANTHER" id="PTHR12413">
    <property type="entry name" value="DOLICHYL GLYCOSYLTRANSFERASE"/>
    <property type="match status" value="1"/>
</dbReference>
<dbReference type="GO" id="GO:0016758">
    <property type="term" value="F:hexosyltransferase activity"/>
    <property type="evidence" value="ECO:0007669"/>
    <property type="project" value="InterPro"/>
</dbReference>
<feature type="transmembrane region" description="Helical" evidence="10">
    <location>
        <begin position="149"/>
        <end position="171"/>
    </location>
</feature>
<keyword evidence="5 10" id="KW-0808">Transferase</keyword>
<keyword evidence="4 10" id="KW-0328">Glycosyltransferase</keyword>
<evidence type="ECO:0000256" key="4">
    <source>
        <dbReference type="ARBA" id="ARBA00022676"/>
    </source>
</evidence>
<protein>
    <recommendedName>
        <fullName evidence="10">Alpha-1,3-glucosyltransferase</fullName>
        <ecNumber evidence="10">2.4.1.-</ecNumber>
    </recommendedName>
</protein>
<name>A0A251RIV5_PRUPE</name>
<comment type="pathway">
    <text evidence="2 10">Protein modification; protein glycosylation.</text>
</comment>
<keyword evidence="8 10" id="KW-1133">Transmembrane helix</keyword>